<organism evidence="2 3">
    <name type="scientific">Paragemmobacter kunshanensis</name>
    <dbReference type="NCBI Taxonomy" id="2583234"/>
    <lineage>
        <taxon>Bacteria</taxon>
        <taxon>Pseudomonadati</taxon>
        <taxon>Pseudomonadota</taxon>
        <taxon>Alphaproteobacteria</taxon>
        <taxon>Rhodobacterales</taxon>
        <taxon>Paracoccaceae</taxon>
        <taxon>Paragemmobacter</taxon>
    </lineage>
</organism>
<keyword evidence="3" id="KW-1185">Reference proteome</keyword>
<reference evidence="2 3" key="1">
    <citation type="submission" date="2020-02" db="EMBL/GenBank/DDBJ databases">
        <title>Rhodobacter translucens sp. nov., a novel bacterium isolated from activated sludge.</title>
        <authorList>
            <person name="Liu J."/>
        </authorList>
    </citation>
    <scope>NUCLEOTIDE SEQUENCE [LARGE SCALE GENOMIC DNA]</scope>
    <source>
        <strain evidence="2 3">HX-7-19</strain>
    </source>
</reference>
<dbReference type="RefSeq" id="WP_165047415.1">
    <property type="nucleotide sequence ID" value="NZ_JAALFE010000003.1"/>
</dbReference>
<feature type="transmembrane region" description="Helical" evidence="1">
    <location>
        <begin position="224"/>
        <end position="243"/>
    </location>
</feature>
<keyword evidence="1" id="KW-1133">Transmembrane helix</keyword>
<evidence type="ECO:0000256" key="1">
    <source>
        <dbReference type="SAM" id="Phobius"/>
    </source>
</evidence>
<protein>
    <submittedName>
        <fullName evidence="2">Uncharacterized protein</fullName>
    </submittedName>
</protein>
<feature type="transmembrane region" description="Helical" evidence="1">
    <location>
        <begin position="126"/>
        <end position="148"/>
    </location>
</feature>
<name>A0A6M1U839_9RHOB</name>
<keyword evidence="1" id="KW-0472">Membrane</keyword>
<gene>
    <name evidence="2" type="ORF">G5V65_04630</name>
</gene>
<proteinExistence type="predicted"/>
<evidence type="ECO:0000313" key="2">
    <source>
        <dbReference type="EMBL" id="NGQ90171.1"/>
    </source>
</evidence>
<feature type="transmembrane region" description="Helical" evidence="1">
    <location>
        <begin position="191"/>
        <end position="212"/>
    </location>
</feature>
<accession>A0A6M1U839</accession>
<sequence>MRAVLIVAVVVAPSMLVPGMEADAQQTVALVALFAGLLTFVEYKAEAPGLVEFRDAAPFNRIRYILLATTLLTLSLIERGRTDPSTLSQLLDAIGALVGQAMDFPYSPVRLVTLTLTEGATDADIALLRASAGMAYLTALLTMILFSFHMRRGYWPRSGQVFNVWINLPTFDPTSGSDIVGRLERDARINIALGFLLPFLAPALVQLVMGGIDPASLDSPHSLIWTVTAWAFLPASLFMRGIAMHRVAQMVRDKRRESTRSHSEALFAA</sequence>
<evidence type="ECO:0000313" key="3">
    <source>
        <dbReference type="Proteomes" id="UP000474758"/>
    </source>
</evidence>
<dbReference type="AlphaFoldDB" id="A0A6M1U839"/>
<comment type="caution">
    <text evidence="2">The sequence shown here is derived from an EMBL/GenBank/DDBJ whole genome shotgun (WGS) entry which is preliminary data.</text>
</comment>
<dbReference type="Proteomes" id="UP000474758">
    <property type="component" value="Unassembled WGS sequence"/>
</dbReference>
<dbReference type="EMBL" id="JAALFE010000003">
    <property type="protein sequence ID" value="NGQ90171.1"/>
    <property type="molecule type" value="Genomic_DNA"/>
</dbReference>
<keyword evidence="1" id="KW-0812">Transmembrane</keyword>